<dbReference type="AlphaFoldDB" id="A0A919SSL8"/>
<reference evidence="2" key="1">
    <citation type="submission" date="2021-03" db="EMBL/GenBank/DDBJ databases">
        <title>Whole genome shotgun sequence of Actinoplanes auranticolor NBRC 12245.</title>
        <authorList>
            <person name="Komaki H."/>
            <person name="Tamura T."/>
        </authorList>
    </citation>
    <scope>NUCLEOTIDE SEQUENCE</scope>
    <source>
        <strain evidence="2">NBRC 12245</strain>
    </source>
</reference>
<dbReference type="RefSeq" id="WP_212993298.1">
    <property type="nucleotide sequence ID" value="NZ_BAABEA010000047.1"/>
</dbReference>
<evidence type="ECO:0000256" key="1">
    <source>
        <dbReference type="SAM" id="MobiDB-lite"/>
    </source>
</evidence>
<accession>A0A919SSL8</accession>
<evidence type="ECO:0000313" key="3">
    <source>
        <dbReference type="Proteomes" id="UP000681340"/>
    </source>
</evidence>
<feature type="region of interest" description="Disordered" evidence="1">
    <location>
        <begin position="1"/>
        <end position="63"/>
    </location>
</feature>
<sequence>MESTGAKQRNDRSAEWSVPRQERRAGNAGKWLSGAGAAPDARPGATSSINRAPGQRGPERGRPALPAIIAAVEEMREDRPRIDVGGLYQQFRCRGGRWALVTREDVRVALAGIECTARRKFAAPRAEGASPRRTARTPHGAWPQFREAVTELRDSGADLPGIVRWLRAADWQVSQDDVAGALRRIKAANAPRHFLPGQSLPAPRPTGPGICPSCEAPVTELGLCRCS</sequence>
<organism evidence="2 3">
    <name type="scientific">Actinoplanes auranticolor</name>
    <dbReference type="NCBI Taxonomy" id="47988"/>
    <lineage>
        <taxon>Bacteria</taxon>
        <taxon>Bacillati</taxon>
        <taxon>Actinomycetota</taxon>
        <taxon>Actinomycetes</taxon>
        <taxon>Micromonosporales</taxon>
        <taxon>Micromonosporaceae</taxon>
        <taxon>Actinoplanes</taxon>
    </lineage>
</organism>
<protein>
    <submittedName>
        <fullName evidence="2">Uncharacterized protein</fullName>
    </submittedName>
</protein>
<name>A0A919SSL8_9ACTN</name>
<proteinExistence type="predicted"/>
<gene>
    <name evidence="2" type="ORF">Aau02nite_74690</name>
</gene>
<feature type="compositionally biased region" description="Basic and acidic residues" evidence="1">
    <location>
        <begin position="8"/>
        <end position="25"/>
    </location>
</feature>
<dbReference type="EMBL" id="BOQL01000066">
    <property type="protein sequence ID" value="GIM77189.1"/>
    <property type="molecule type" value="Genomic_DNA"/>
</dbReference>
<evidence type="ECO:0000313" key="2">
    <source>
        <dbReference type="EMBL" id="GIM77189.1"/>
    </source>
</evidence>
<feature type="compositionally biased region" description="Low complexity" evidence="1">
    <location>
        <begin position="34"/>
        <end position="45"/>
    </location>
</feature>
<comment type="caution">
    <text evidence="2">The sequence shown here is derived from an EMBL/GenBank/DDBJ whole genome shotgun (WGS) entry which is preliminary data.</text>
</comment>
<keyword evidence="3" id="KW-1185">Reference proteome</keyword>
<dbReference type="Proteomes" id="UP000681340">
    <property type="component" value="Unassembled WGS sequence"/>
</dbReference>